<protein>
    <submittedName>
        <fullName evidence="2">Uncharacterized protein</fullName>
    </submittedName>
</protein>
<reference evidence="2" key="1">
    <citation type="journal article" date="2015" name="Nature">
        <title>Complex archaea that bridge the gap between prokaryotes and eukaryotes.</title>
        <authorList>
            <person name="Spang A."/>
            <person name="Saw J.H."/>
            <person name="Jorgensen S.L."/>
            <person name="Zaremba-Niedzwiedzka K."/>
            <person name="Martijn J."/>
            <person name="Lind A.E."/>
            <person name="van Eijk R."/>
            <person name="Schleper C."/>
            <person name="Guy L."/>
            <person name="Ettema T.J."/>
        </authorList>
    </citation>
    <scope>NUCLEOTIDE SEQUENCE</scope>
</reference>
<evidence type="ECO:0000313" key="2">
    <source>
        <dbReference type="EMBL" id="KKN96681.1"/>
    </source>
</evidence>
<evidence type="ECO:0000256" key="1">
    <source>
        <dbReference type="SAM" id="MobiDB-lite"/>
    </source>
</evidence>
<accession>A0A0F9XCF8</accession>
<name>A0A0F9XCF8_9ZZZZ</name>
<organism evidence="2">
    <name type="scientific">marine sediment metagenome</name>
    <dbReference type="NCBI Taxonomy" id="412755"/>
    <lineage>
        <taxon>unclassified sequences</taxon>
        <taxon>metagenomes</taxon>
        <taxon>ecological metagenomes</taxon>
    </lineage>
</organism>
<dbReference type="EMBL" id="LAZR01000062">
    <property type="protein sequence ID" value="KKN96681.1"/>
    <property type="molecule type" value="Genomic_DNA"/>
</dbReference>
<gene>
    <name evidence="2" type="ORF">LCGC14_0163250</name>
</gene>
<dbReference type="AlphaFoldDB" id="A0A0F9XCF8"/>
<sequence>MNAIRQTLCDAPPEISGTLGWYHPGSGVEVCPPGEPRPEHTKIIREQPERFGLTAAQVEEFDAHPKADPQKRGRPREEQHLPGSYNPFLIDRVIASGWVRLNRSRGPRRGRLWGTLYVHAITITLAQKAASRYAVDPVDEMVVDIGLVQALKSFRLDRDEWRVWVHKGKLPVHAIRKLREDTD</sequence>
<proteinExistence type="predicted"/>
<feature type="compositionally biased region" description="Basic and acidic residues" evidence="1">
    <location>
        <begin position="61"/>
        <end position="80"/>
    </location>
</feature>
<comment type="caution">
    <text evidence="2">The sequence shown here is derived from an EMBL/GenBank/DDBJ whole genome shotgun (WGS) entry which is preliminary data.</text>
</comment>
<feature type="region of interest" description="Disordered" evidence="1">
    <location>
        <begin position="61"/>
        <end position="83"/>
    </location>
</feature>